<proteinExistence type="predicted"/>
<feature type="region of interest" description="Disordered" evidence="1">
    <location>
        <begin position="420"/>
        <end position="439"/>
    </location>
</feature>
<evidence type="ECO:0000313" key="3">
    <source>
        <dbReference type="Proteomes" id="UP001498398"/>
    </source>
</evidence>
<protein>
    <submittedName>
        <fullName evidence="2">Uncharacterized protein</fullName>
    </submittedName>
</protein>
<gene>
    <name evidence="2" type="ORF">VKT23_006435</name>
</gene>
<accession>A0ABR1JQL8</accession>
<sequence>MNANLDTAIPIHNETPSHTAVEKANSVRSDDAISIFSPQTLDARMTSASPSSSTTNSMSYPHTFSLLEQPRSNSTSLPPSGSRIQLPPHLVQDLFNAFMHTSFIYHPIIPYDRLRAHLAGCGWQMSFLPPQERVLVQCIQAITAIISTDPFIVGPEPLPSECQDILTTLKPMKTIKADLREVGRRRETVCQQLRVEALGQAQSEGVATTLSQENAASCYLLDVLENQYDGSNVYASAFAWQVRSLAESWCRHPQSASTLFGTKDLTARWRSFIATLDRPLSFSVHDERLLCGYDGLSLERLNSLLKKGCNMGQFFNYLPSVFFQMTRLARETYENLTGAYARRYPIDRNTLTKHYDSLNMLREVCENYTAQAAQLVLNQSKRSIFALESCSSAVSMGWTSLVLYLYKSLKSRLEESAITNSYANSDPDDMDRMDEQTSQSDSRMAALESMFSEVRILACKAAIVFSKAIEDLPLLTRLTHVKLAGGNLKKWAHFLMDADAKTIPAVEVAQTLQRLREALKLAGFAWVDYSDLVEAIDSQIYTLTVDSVPQTTTSQQSMSISMYDSLFSDFGPMGWNMNSYTMDLGSTSAPHFQHSTSFS</sequence>
<reference evidence="2 3" key="1">
    <citation type="submission" date="2024-01" db="EMBL/GenBank/DDBJ databases">
        <title>A draft genome for the cacao thread blight pathogen Marasmiellus scandens.</title>
        <authorList>
            <person name="Baruah I.K."/>
            <person name="Leung J."/>
            <person name="Bukari Y."/>
            <person name="Amoako-Attah I."/>
            <person name="Meinhardt L.W."/>
            <person name="Bailey B.A."/>
            <person name="Cohen S.P."/>
        </authorList>
    </citation>
    <scope>NUCLEOTIDE SEQUENCE [LARGE SCALE GENOMIC DNA]</scope>
    <source>
        <strain evidence="2 3">GH-19</strain>
    </source>
</reference>
<keyword evidence="3" id="KW-1185">Reference proteome</keyword>
<evidence type="ECO:0000256" key="1">
    <source>
        <dbReference type="SAM" id="MobiDB-lite"/>
    </source>
</evidence>
<comment type="caution">
    <text evidence="2">The sequence shown here is derived from an EMBL/GenBank/DDBJ whole genome shotgun (WGS) entry which is preliminary data.</text>
</comment>
<organism evidence="2 3">
    <name type="scientific">Marasmiellus scandens</name>
    <dbReference type="NCBI Taxonomy" id="2682957"/>
    <lineage>
        <taxon>Eukaryota</taxon>
        <taxon>Fungi</taxon>
        <taxon>Dikarya</taxon>
        <taxon>Basidiomycota</taxon>
        <taxon>Agaricomycotina</taxon>
        <taxon>Agaricomycetes</taxon>
        <taxon>Agaricomycetidae</taxon>
        <taxon>Agaricales</taxon>
        <taxon>Marasmiineae</taxon>
        <taxon>Omphalotaceae</taxon>
        <taxon>Marasmiellus</taxon>
    </lineage>
</organism>
<dbReference type="EMBL" id="JBANRG010000008">
    <property type="protein sequence ID" value="KAK7464270.1"/>
    <property type="molecule type" value="Genomic_DNA"/>
</dbReference>
<name>A0ABR1JQL8_9AGAR</name>
<dbReference type="Proteomes" id="UP001498398">
    <property type="component" value="Unassembled WGS sequence"/>
</dbReference>
<evidence type="ECO:0000313" key="2">
    <source>
        <dbReference type="EMBL" id="KAK7464270.1"/>
    </source>
</evidence>